<dbReference type="InterPro" id="IPR036515">
    <property type="entry name" value="Transposase_17_sf"/>
</dbReference>
<dbReference type="InterPro" id="IPR002686">
    <property type="entry name" value="Transposase_17"/>
</dbReference>
<dbReference type="PANTHER" id="PTHR34322:SF2">
    <property type="entry name" value="TRANSPOSASE IS200-LIKE DOMAIN-CONTAINING PROTEIN"/>
    <property type="match status" value="1"/>
</dbReference>
<evidence type="ECO:0000313" key="4">
    <source>
        <dbReference type="Proteomes" id="UP000051386"/>
    </source>
</evidence>
<accession>A0A0R0CV26</accession>
<dbReference type="EMBL" id="LDJK01000043">
    <property type="protein sequence ID" value="KRG73583.1"/>
    <property type="molecule type" value="Genomic_DNA"/>
</dbReference>
<dbReference type="Proteomes" id="UP000051386">
    <property type="component" value="Unassembled WGS sequence"/>
</dbReference>
<evidence type="ECO:0000259" key="2">
    <source>
        <dbReference type="SMART" id="SM01321"/>
    </source>
</evidence>
<evidence type="ECO:0000313" key="3">
    <source>
        <dbReference type="EMBL" id="KRG73583.1"/>
    </source>
</evidence>
<dbReference type="Pfam" id="PF01797">
    <property type="entry name" value="Y1_Tnp"/>
    <property type="match status" value="1"/>
</dbReference>
<comment type="caution">
    <text evidence="3">The sequence shown here is derived from an EMBL/GenBank/DDBJ whole genome shotgun (WGS) entry which is preliminary data.</text>
</comment>
<feature type="domain" description="Transposase IS200-like" evidence="2">
    <location>
        <begin position="9"/>
        <end position="124"/>
    </location>
</feature>
<dbReference type="SMART" id="SM01321">
    <property type="entry name" value="Y1_Tnp"/>
    <property type="match status" value="1"/>
</dbReference>
<keyword evidence="4" id="KW-1185">Reference proteome</keyword>
<dbReference type="GO" id="GO:0006313">
    <property type="term" value="P:DNA transposition"/>
    <property type="evidence" value="ECO:0007669"/>
    <property type="project" value="InterPro"/>
</dbReference>
<dbReference type="PANTHER" id="PTHR34322">
    <property type="entry name" value="TRANSPOSASE, Y1_TNP DOMAIN-CONTAINING"/>
    <property type="match status" value="1"/>
</dbReference>
<protein>
    <submittedName>
        <fullName evidence="3">Transposase</fullName>
    </submittedName>
</protein>
<evidence type="ECO:0000256" key="1">
    <source>
        <dbReference type="SAM" id="MobiDB-lite"/>
    </source>
</evidence>
<dbReference type="GO" id="GO:0004803">
    <property type="term" value="F:transposase activity"/>
    <property type="evidence" value="ECO:0007669"/>
    <property type="project" value="InterPro"/>
</dbReference>
<dbReference type="SUPFAM" id="SSF143422">
    <property type="entry name" value="Transposase IS200-like"/>
    <property type="match status" value="1"/>
</dbReference>
<sequence>MPRRARLLLPGLPFHVVQRGVNKGAIFADDVDRDHFLRVLHKAFVKHDVALHAYVLMDNHVHLLATPVVPCGLASAMRALGTAYVQAFNQRHGRSGPLWQGRYHSSLVDNDAYLLAVHRYIELNPVRAGLVSPPEQARWSSVHGTLGLRRDPLLTPHAALLMLGTTPARRSARYRAFLQDRRAADRESAGIREHGRTQCPLGGARFLQMLAETLGRPVTPRARGRPRKTGEETS</sequence>
<gene>
    <name evidence="3" type="ORF">ABB28_10460</name>
</gene>
<dbReference type="PATRIC" id="fig|517011.3.peg.1805"/>
<name>A0A0R0CV26_9GAMM</name>
<dbReference type="AlphaFoldDB" id="A0A0R0CV26"/>
<reference evidence="3 4" key="1">
    <citation type="submission" date="2015-05" db="EMBL/GenBank/DDBJ databases">
        <title>Genome sequencing and analysis of members of genus Stenotrophomonas.</title>
        <authorList>
            <person name="Patil P.P."/>
            <person name="Midha S."/>
            <person name="Patil P.B."/>
        </authorList>
    </citation>
    <scope>NUCLEOTIDE SEQUENCE [LARGE SCALE GENOMIC DNA]</scope>
    <source>
        <strain evidence="3 4">DSM 21508</strain>
    </source>
</reference>
<proteinExistence type="predicted"/>
<dbReference type="Gene3D" id="3.30.70.1290">
    <property type="entry name" value="Transposase IS200-like"/>
    <property type="match status" value="1"/>
</dbReference>
<dbReference type="GO" id="GO:0003677">
    <property type="term" value="F:DNA binding"/>
    <property type="evidence" value="ECO:0007669"/>
    <property type="project" value="InterPro"/>
</dbReference>
<feature type="region of interest" description="Disordered" evidence="1">
    <location>
        <begin position="215"/>
        <end position="234"/>
    </location>
</feature>
<organism evidence="3 4">
    <name type="scientific">Stenotrophomonas chelatiphaga</name>
    <dbReference type="NCBI Taxonomy" id="517011"/>
    <lineage>
        <taxon>Bacteria</taxon>
        <taxon>Pseudomonadati</taxon>
        <taxon>Pseudomonadota</taxon>
        <taxon>Gammaproteobacteria</taxon>
        <taxon>Lysobacterales</taxon>
        <taxon>Lysobacteraceae</taxon>
        <taxon>Stenotrophomonas</taxon>
    </lineage>
</organism>